<feature type="compositionally biased region" description="Polar residues" evidence="6">
    <location>
        <begin position="529"/>
        <end position="548"/>
    </location>
</feature>
<dbReference type="HOGENOM" id="CLU_018784_0_0_1"/>
<dbReference type="EMBL" id="CAUH01004898">
    <property type="protein sequence ID" value="CCU81242.1"/>
    <property type="molecule type" value="Genomic_DNA"/>
</dbReference>
<feature type="compositionally biased region" description="Polar residues" evidence="6">
    <location>
        <begin position="441"/>
        <end position="450"/>
    </location>
</feature>
<dbReference type="InParanoid" id="N1JG79"/>
<sequence>MASEYQQPTIDSNITFPLSTSHLAHRHRSKPQFEKILLEKYVNRDLAHTAAVVTDQRYWRKTYTDLRDEAEDYRKVRQEYRQWFPPSRLYGHGYSGYGNGHTDGPPKLIYPNAKPRLGHRKTARLRIKRNELAQQAEQVEVLVPIRLEVDWDKIRLRDTFTWNLHDRIISTDLFAAQLVEDLGLAVPPATPLVEMVQHQVRGQLNDFYPQVYIKEDALDPELPYSAYKNEEMRILIKLNITVGSHTLEDKFEWEINNPLNSPEEFALSMTRELSLSGEFTTAIAHCIREQSQLYTRSLYIVGYPFDGRPLEDADLISAFLPTPLPAVLRPQQQVREYGPYLYELTEADLERSEVIYSREQRRQKRSVNRRGGPVLPDLKDRQRTVRTLVVSSVIPGAAETIEDSRLYKRVGPSGRGKRSGPRDEDISDLSDSEDSAPESPAISNLLSGTARTRGMRGAATVAQQRMANLGRSETPEITSLHHHETRISSRRLGREAREGSTEISSMIIKLEIGKEKFRKFLRELESRTKSSNTHTNPQHNRSATSNKTGARAAAPITMAPPSATGVQNRLQSTNSTPTSGQGQIGRIEAPPPPPSGQPNPPPVSKFLLYDAHKPQPPTWLTSGLTELLKSYPNDRFEGVMRYSAVNSSTETPCAAPSPGQSTEGIKWMYLPRIRCHDCPGKLYTPGPEATVGNFEVHLKNRQHRERVELRIASGMSRGQTKSSF</sequence>
<feature type="compositionally biased region" description="Pro residues" evidence="6">
    <location>
        <begin position="589"/>
        <end position="602"/>
    </location>
</feature>
<feature type="compositionally biased region" description="Polar residues" evidence="6">
    <location>
        <begin position="564"/>
        <end position="581"/>
    </location>
</feature>
<feature type="compositionally biased region" description="Acidic residues" evidence="6">
    <location>
        <begin position="425"/>
        <end position="436"/>
    </location>
</feature>
<feature type="region of interest" description="Disordered" evidence="6">
    <location>
        <begin position="359"/>
        <end position="379"/>
    </location>
</feature>
<dbReference type="PANTHER" id="PTHR10019">
    <property type="entry name" value="SNF5"/>
    <property type="match status" value="1"/>
</dbReference>
<dbReference type="InterPro" id="IPR006939">
    <property type="entry name" value="SNF5"/>
</dbReference>
<keyword evidence="5" id="KW-0539">Nucleus</keyword>
<gene>
    <name evidence="7" type="ORF">BGHDH14_bgh02009</name>
</gene>
<evidence type="ECO:0000256" key="6">
    <source>
        <dbReference type="SAM" id="MobiDB-lite"/>
    </source>
</evidence>
<protein>
    <submittedName>
        <fullName evidence="7">Chromatin remodeling complex protein</fullName>
    </submittedName>
</protein>
<evidence type="ECO:0000313" key="7">
    <source>
        <dbReference type="EMBL" id="CCU81242.1"/>
    </source>
</evidence>
<feature type="region of interest" description="Disordered" evidence="6">
    <location>
        <begin position="479"/>
        <end position="498"/>
    </location>
</feature>
<feature type="region of interest" description="Disordered" evidence="6">
    <location>
        <begin position="409"/>
        <end position="457"/>
    </location>
</feature>
<evidence type="ECO:0000313" key="8">
    <source>
        <dbReference type="Proteomes" id="UP000015441"/>
    </source>
</evidence>
<accession>N1JG79</accession>
<dbReference type="AlphaFoldDB" id="N1JG79"/>
<proteinExistence type="inferred from homology"/>
<keyword evidence="8" id="KW-1185">Reference proteome</keyword>
<evidence type="ECO:0000256" key="1">
    <source>
        <dbReference type="ARBA" id="ARBA00004123"/>
    </source>
</evidence>
<dbReference type="eggNOG" id="KOG1649">
    <property type="taxonomic scope" value="Eukaryota"/>
</dbReference>
<name>N1JG79_BLUG1</name>
<reference evidence="7 8" key="1">
    <citation type="journal article" date="2010" name="Science">
        <title>Genome expansion and gene loss in powdery mildew fungi reveal tradeoffs in extreme parasitism.</title>
        <authorList>
            <person name="Spanu P.D."/>
            <person name="Abbott J.C."/>
            <person name="Amselem J."/>
            <person name="Burgis T.A."/>
            <person name="Soanes D.M."/>
            <person name="Stueber K."/>
            <person name="Ver Loren van Themaat E."/>
            <person name="Brown J.K.M."/>
            <person name="Butcher S.A."/>
            <person name="Gurr S.J."/>
            <person name="Lebrun M.-H."/>
            <person name="Ridout C.J."/>
            <person name="Schulze-Lefert P."/>
            <person name="Talbot N.J."/>
            <person name="Ahmadinejad N."/>
            <person name="Ametz C."/>
            <person name="Barton G.R."/>
            <person name="Benjdia M."/>
            <person name="Bidzinski P."/>
            <person name="Bindschedler L.V."/>
            <person name="Both M."/>
            <person name="Brewer M.T."/>
            <person name="Cadle-Davidson L."/>
            <person name="Cadle-Davidson M.M."/>
            <person name="Collemare J."/>
            <person name="Cramer R."/>
            <person name="Frenkel O."/>
            <person name="Godfrey D."/>
            <person name="Harriman J."/>
            <person name="Hoede C."/>
            <person name="King B.C."/>
            <person name="Klages S."/>
            <person name="Kleemann J."/>
            <person name="Knoll D."/>
            <person name="Koti P.S."/>
            <person name="Kreplak J."/>
            <person name="Lopez-Ruiz F.J."/>
            <person name="Lu X."/>
            <person name="Maekawa T."/>
            <person name="Mahanil S."/>
            <person name="Micali C."/>
            <person name="Milgroom M.G."/>
            <person name="Montana G."/>
            <person name="Noir S."/>
            <person name="O'Connell R.J."/>
            <person name="Oberhaensli S."/>
            <person name="Parlange F."/>
            <person name="Pedersen C."/>
            <person name="Quesneville H."/>
            <person name="Reinhardt R."/>
            <person name="Rott M."/>
            <person name="Sacristan S."/>
            <person name="Schmidt S.M."/>
            <person name="Schoen M."/>
            <person name="Skamnioti P."/>
            <person name="Sommer H."/>
            <person name="Stephens A."/>
            <person name="Takahara H."/>
            <person name="Thordal-Christensen H."/>
            <person name="Vigouroux M."/>
            <person name="Wessling R."/>
            <person name="Wicker T."/>
            <person name="Panstruga R."/>
        </authorList>
    </citation>
    <scope>NUCLEOTIDE SEQUENCE [LARGE SCALE GENOMIC DNA]</scope>
    <source>
        <strain evidence="7">DH14</strain>
    </source>
</reference>
<comment type="similarity">
    <text evidence="2">Belongs to the SNF5 family.</text>
</comment>
<evidence type="ECO:0000256" key="3">
    <source>
        <dbReference type="ARBA" id="ARBA00023015"/>
    </source>
</evidence>
<dbReference type="GO" id="GO:0000228">
    <property type="term" value="C:nuclear chromosome"/>
    <property type="evidence" value="ECO:0007669"/>
    <property type="project" value="InterPro"/>
</dbReference>
<evidence type="ECO:0000256" key="5">
    <source>
        <dbReference type="ARBA" id="ARBA00023242"/>
    </source>
</evidence>
<evidence type="ECO:0000256" key="2">
    <source>
        <dbReference type="ARBA" id="ARBA00010239"/>
    </source>
</evidence>
<organism evidence="7 8">
    <name type="scientific">Blumeria graminis f. sp. hordei (strain DH14)</name>
    <name type="common">Barley powdery mildew</name>
    <name type="synonym">Oidium monilioides f. sp. hordei</name>
    <dbReference type="NCBI Taxonomy" id="546991"/>
    <lineage>
        <taxon>Eukaryota</taxon>
        <taxon>Fungi</taxon>
        <taxon>Dikarya</taxon>
        <taxon>Ascomycota</taxon>
        <taxon>Pezizomycotina</taxon>
        <taxon>Leotiomycetes</taxon>
        <taxon>Erysiphales</taxon>
        <taxon>Erysiphaceae</taxon>
        <taxon>Blumeria</taxon>
        <taxon>Blumeria hordei</taxon>
    </lineage>
</organism>
<dbReference type="GO" id="GO:0006338">
    <property type="term" value="P:chromatin remodeling"/>
    <property type="evidence" value="ECO:0007669"/>
    <property type="project" value="InterPro"/>
</dbReference>
<dbReference type="OrthoDB" id="515064at2759"/>
<keyword evidence="4" id="KW-0804">Transcription</keyword>
<comment type="caution">
    <text evidence="7">The sequence shown here is derived from an EMBL/GenBank/DDBJ whole genome shotgun (WGS) entry which is preliminary data.</text>
</comment>
<comment type="subcellular location">
    <subcellularLocation>
        <location evidence="1">Nucleus</location>
    </subcellularLocation>
</comment>
<keyword evidence="3" id="KW-0805">Transcription regulation</keyword>
<feature type="region of interest" description="Disordered" evidence="6">
    <location>
        <begin position="526"/>
        <end position="602"/>
    </location>
</feature>
<dbReference type="STRING" id="546991.N1JG79"/>
<dbReference type="Proteomes" id="UP000015441">
    <property type="component" value="Unassembled WGS sequence"/>
</dbReference>
<evidence type="ECO:0000256" key="4">
    <source>
        <dbReference type="ARBA" id="ARBA00023163"/>
    </source>
</evidence>
<dbReference type="Pfam" id="PF04855">
    <property type="entry name" value="SNF5"/>
    <property type="match status" value="1"/>
</dbReference>